<feature type="signal peptide" evidence="1">
    <location>
        <begin position="1"/>
        <end position="18"/>
    </location>
</feature>
<evidence type="ECO:0000313" key="3">
    <source>
        <dbReference type="Proteomes" id="UP000653454"/>
    </source>
</evidence>
<dbReference type="Proteomes" id="UP000653454">
    <property type="component" value="Unassembled WGS sequence"/>
</dbReference>
<evidence type="ECO:0000256" key="1">
    <source>
        <dbReference type="SAM" id="SignalP"/>
    </source>
</evidence>
<dbReference type="EMBL" id="CAJHNJ030000033">
    <property type="protein sequence ID" value="CAG9127058.1"/>
    <property type="molecule type" value="Genomic_DNA"/>
</dbReference>
<dbReference type="AlphaFoldDB" id="A0A8S4FFS2"/>
<sequence length="534" mass="56552">MVSLGTVVFLFSAAIASASVIRSFPHHHAARVSNIRADIPVQGGFVPYGIPNYLQPSLVQYIVNGDSKDCDHHGGIIIPQAPIYAAPPQHQPAAIVLQDKPYPPPAFLSVAVPEPPRFVEEIKPVVIPEAPVLPPFSQPELPALTVVEPAPEPCVHDVVLTPEVAPVYVPEAPVLPPFIQPELPVFIPVEQPAPAPAPAPVIIPEAPVLPPFVQPELPTVFYEEPAPAAVIIPEAPQLPAEPCYDTVVIPEAPVLPPFVQPELPVIVPVEQPAPIFVPAPAPSPVIIPEAPVLPPFVQPELPTVFFEEVAPAPVLIPEAPVLAAEPCFDSVIIPEAPVLPPFVQPELPVIVEQPAPAFVPAPAPAPVIIPEAPVLPPFVQPELPTVFYEEPAPAAVIVPEAPVLAAEPCLDTVVIPAAPQLPAFVAPEIPHVIVEERIPEPVRPVPTPVFTAPAYDVGYFHGQSPIILQAPLQIVVENSPAPAGVAFAHDCVQEIVKERVIPRALPALHGLVPRLQSAFISGPSAGVYAFPVHK</sequence>
<name>A0A8S4FFS2_PLUXY</name>
<reference evidence="2" key="1">
    <citation type="submission" date="2020-11" db="EMBL/GenBank/DDBJ databases">
        <authorList>
            <person name="Whiteford S."/>
        </authorList>
    </citation>
    <scope>NUCLEOTIDE SEQUENCE</scope>
</reference>
<organism evidence="2 3">
    <name type="scientific">Plutella xylostella</name>
    <name type="common">Diamondback moth</name>
    <name type="synonym">Plutella maculipennis</name>
    <dbReference type="NCBI Taxonomy" id="51655"/>
    <lineage>
        <taxon>Eukaryota</taxon>
        <taxon>Metazoa</taxon>
        <taxon>Ecdysozoa</taxon>
        <taxon>Arthropoda</taxon>
        <taxon>Hexapoda</taxon>
        <taxon>Insecta</taxon>
        <taxon>Pterygota</taxon>
        <taxon>Neoptera</taxon>
        <taxon>Endopterygota</taxon>
        <taxon>Lepidoptera</taxon>
        <taxon>Glossata</taxon>
        <taxon>Ditrysia</taxon>
        <taxon>Yponomeutoidea</taxon>
        <taxon>Plutellidae</taxon>
        <taxon>Plutella</taxon>
    </lineage>
</organism>
<proteinExistence type="predicted"/>
<keyword evidence="1" id="KW-0732">Signal</keyword>
<accession>A0A8S4FFS2</accession>
<evidence type="ECO:0000313" key="2">
    <source>
        <dbReference type="EMBL" id="CAG9127058.1"/>
    </source>
</evidence>
<gene>
    <name evidence="2" type="ORF">PLXY2_LOCUS8846</name>
</gene>
<keyword evidence="3" id="KW-1185">Reference proteome</keyword>
<comment type="caution">
    <text evidence="2">The sequence shown here is derived from an EMBL/GenBank/DDBJ whole genome shotgun (WGS) entry which is preliminary data.</text>
</comment>
<protein>
    <submittedName>
        <fullName evidence="2">(diamondback moth) hypothetical protein</fullName>
    </submittedName>
</protein>
<feature type="chain" id="PRO_5035791088" evidence="1">
    <location>
        <begin position="19"/>
        <end position="534"/>
    </location>
</feature>